<reference evidence="1 2" key="1">
    <citation type="journal article" date="2021" name="Hortic Res">
        <title>Chromosome-scale assembly of the Dendrobium chrysotoxum genome enhances the understanding of orchid evolution.</title>
        <authorList>
            <person name="Zhang Y."/>
            <person name="Zhang G.Q."/>
            <person name="Zhang D."/>
            <person name="Liu X.D."/>
            <person name="Xu X.Y."/>
            <person name="Sun W.H."/>
            <person name="Yu X."/>
            <person name="Zhu X."/>
            <person name="Wang Z.W."/>
            <person name="Zhao X."/>
            <person name="Zhong W.Y."/>
            <person name="Chen H."/>
            <person name="Yin W.L."/>
            <person name="Huang T."/>
            <person name="Niu S.C."/>
            <person name="Liu Z.J."/>
        </authorList>
    </citation>
    <scope>NUCLEOTIDE SEQUENCE [LARGE SCALE GENOMIC DNA]</scope>
    <source>
        <strain evidence="1">Lindl</strain>
    </source>
</reference>
<evidence type="ECO:0000313" key="1">
    <source>
        <dbReference type="EMBL" id="KAH0466817.1"/>
    </source>
</evidence>
<sequence length="256" mass="26912">MYPFLSSDLNKLPSTVSSSNGPIPTIFTLSATDTIADASISSAVFEITSGFELCIEISVSSISNISRIKGVNTDALVAVKVVPVDRESCGGLDPEKEGRDAAFAGYFGSPRHEERVDYAGDGLAACCLIVNDGGEGSGTNLLAVVHGCSKVVNLRVEAVVIAVGIGDVSKEIVMEYSCFLVWEHAAVGVDGGGEGGLKICPKSQLVGQDRPGRSIDRPVRSVQIQLFQPGRLGSSGRSVEKVVHIVRYDAAIVRDD</sequence>
<comment type="caution">
    <text evidence="1">The sequence shown here is derived from an EMBL/GenBank/DDBJ whole genome shotgun (WGS) entry which is preliminary data.</text>
</comment>
<name>A0AAV7HG15_DENCH</name>
<organism evidence="1 2">
    <name type="scientific">Dendrobium chrysotoxum</name>
    <name type="common">Orchid</name>
    <dbReference type="NCBI Taxonomy" id="161865"/>
    <lineage>
        <taxon>Eukaryota</taxon>
        <taxon>Viridiplantae</taxon>
        <taxon>Streptophyta</taxon>
        <taxon>Embryophyta</taxon>
        <taxon>Tracheophyta</taxon>
        <taxon>Spermatophyta</taxon>
        <taxon>Magnoliopsida</taxon>
        <taxon>Liliopsida</taxon>
        <taxon>Asparagales</taxon>
        <taxon>Orchidaceae</taxon>
        <taxon>Epidendroideae</taxon>
        <taxon>Malaxideae</taxon>
        <taxon>Dendrobiinae</taxon>
        <taxon>Dendrobium</taxon>
    </lineage>
</organism>
<gene>
    <name evidence="1" type="ORF">IEQ34_004055</name>
</gene>
<proteinExistence type="predicted"/>
<dbReference type="Proteomes" id="UP000775213">
    <property type="component" value="Unassembled WGS sequence"/>
</dbReference>
<evidence type="ECO:0000313" key="2">
    <source>
        <dbReference type="Proteomes" id="UP000775213"/>
    </source>
</evidence>
<protein>
    <submittedName>
        <fullName evidence="1">Uncharacterized protein</fullName>
    </submittedName>
</protein>
<keyword evidence="2" id="KW-1185">Reference proteome</keyword>
<dbReference type="EMBL" id="JAGFBR010000005">
    <property type="protein sequence ID" value="KAH0466817.1"/>
    <property type="molecule type" value="Genomic_DNA"/>
</dbReference>
<accession>A0AAV7HG15</accession>
<dbReference type="AlphaFoldDB" id="A0AAV7HG15"/>